<organism evidence="1 2">
    <name type="scientific">Alligator mississippiensis</name>
    <name type="common">American alligator</name>
    <dbReference type="NCBI Taxonomy" id="8496"/>
    <lineage>
        <taxon>Eukaryota</taxon>
        <taxon>Metazoa</taxon>
        <taxon>Chordata</taxon>
        <taxon>Craniata</taxon>
        <taxon>Vertebrata</taxon>
        <taxon>Euteleostomi</taxon>
        <taxon>Archelosauria</taxon>
        <taxon>Archosauria</taxon>
        <taxon>Crocodylia</taxon>
        <taxon>Alligatoridae</taxon>
        <taxon>Alligatorinae</taxon>
        <taxon>Alligator</taxon>
    </lineage>
</organism>
<dbReference type="Proteomes" id="UP000050525">
    <property type="component" value="Unassembled WGS sequence"/>
</dbReference>
<dbReference type="EMBL" id="AKHW03000635">
    <property type="protein sequence ID" value="KYO45022.1"/>
    <property type="molecule type" value="Genomic_DNA"/>
</dbReference>
<accession>A0A151P7L4</accession>
<evidence type="ECO:0000313" key="2">
    <source>
        <dbReference type="Proteomes" id="UP000050525"/>
    </source>
</evidence>
<name>A0A151P7L4_ALLMI</name>
<sequence>MSIWVTRVVLFTPWSWTQQLVKSPHWIKFLAGPCQVLNLVAGFAMAAFDLLRPQLTPPVVLGVALSVSGFAMASPAP</sequence>
<reference evidence="1 2" key="1">
    <citation type="journal article" date="2012" name="Genome Biol.">
        <title>Sequencing three crocodilian genomes to illuminate the evolution of archosaurs and amniotes.</title>
        <authorList>
            <person name="St John J.A."/>
            <person name="Braun E.L."/>
            <person name="Isberg S.R."/>
            <person name="Miles L.G."/>
            <person name="Chong A.Y."/>
            <person name="Gongora J."/>
            <person name="Dalzell P."/>
            <person name="Moran C."/>
            <person name="Bed'hom B."/>
            <person name="Abzhanov A."/>
            <person name="Burgess S.C."/>
            <person name="Cooksey A.M."/>
            <person name="Castoe T.A."/>
            <person name="Crawford N.G."/>
            <person name="Densmore L.D."/>
            <person name="Drew J.C."/>
            <person name="Edwards S.V."/>
            <person name="Faircloth B.C."/>
            <person name="Fujita M.K."/>
            <person name="Greenwold M.J."/>
            <person name="Hoffmann F.G."/>
            <person name="Howard J.M."/>
            <person name="Iguchi T."/>
            <person name="Janes D.E."/>
            <person name="Khan S.Y."/>
            <person name="Kohno S."/>
            <person name="de Koning A.J."/>
            <person name="Lance S.L."/>
            <person name="McCarthy F.M."/>
            <person name="McCormack J.E."/>
            <person name="Merchant M.E."/>
            <person name="Peterson D.G."/>
            <person name="Pollock D.D."/>
            <person name="Pourmand N."/>
            <person name="Raney B.J."/>
            <person name="Roessler K.A."/>
            <person name="Sanford J.R."/>
            <person name="Sawyer R.H."/>
            <person name="Schmidt C.J."/>
            <person name="Triplett E.W."/>
            <person name="Tuberville T.D."/>
            <person name="Venegas-Anaya M."/>
            <person name="Howard J.T."/>
            <person name="Jarvis E.D."/>
            <person name="Guillette L.J.Jr."/>
            <person name="Glenn T.C."/>
            <person name="Green R.E."/>
            <person name="Ray D.A."/>
        </authorList>
    </citation>
    <scope>NUCLEOTIDE SEQUENCE [LARGE SCALE GENOMIC DNA]</scope>
    <source>
        <strain evidence="1">KSC_2009_1</strain>
    </source>
</reference>
<dbReference type="AlphaFoldDB" id="A0A151P7L4"/>
<keyword evidence="2" id="KW-1185">Reference proteome</keyword>
<gene>
    <name evidence="1" type="ORF">Y1Q_0007333</name>
</gene>
<evidence type="ECO:0000313" key="1">
    <source>
        <dbReference type="EMBL" id="KYO45022.1"/>
    </source>
</evidence>
<protein>
    <submittedName>
        <fullName evidence="1">Uncharacterized protein</fullName>
    </submittedName>
</protein>
<proteinExistence type="predicted"/>
<comment type="caution">
    <text evidence="1">The sequence shown here is derived from an EMBL/GenBank/DDBJ whole genome shotgun (WGS) entry which is preliminary data.</text>
</comment>